<organism evidence="2 3">
    <name type="scientific">Hymenobacter mucosus</name>
    <dbReference type="NCBI Taxonomy" id="1411120"/>
    <lineage>
        <taxon>Bacteria</taxon>
        <taxon>Pseudomonadati</taxon>
        <taxon>Bacteroidota</taxon>
        <taxon>Cytophagia</taxon>
        <taxon>Cytophagales</taxon>
        <taxon>Hymenobacteraceae</taxon>
        <taxon>Hymenobacter</taxon>
    </lineage>
</organism>
<protein>
    <submittedName>
        <fullName evidence="2">Uncharacterized protein</fullName>
    </submittedName>
</protein>
<keyword evidence="1" id="KW-0472">Membrane</keyword>
<name>A0A239AKD7_9BACT</name>
<evidence type="ECO:0000313" key="3">
    <source>
        <dbReference type="Proteomes" id="UP000198310"/>
    </source>
</evidence>
<dbReference type="AlphaFoldDB" id="A0A239AKD7"/>
<accession>A0A239AKD7</accession>
<dbReference type="EMBL" id="FZNS01000013">
    <property type="protein sequence ID" value="SNR95524.1"/>
    <property type="molecule type" value="Genomic_DNA"/>
</dbReference>
<proteinExistence type="predicted"/>
<evidence type="ECO:0000313" key="2">
    <source>
        <dbReference type="EMBL" id="SNR95524.1"/>
    </source>
</evidence>
<sequence>MDKPSTPQKLQAHEKGAVYVTICLTQVLVAVLYTMFG</sequence>
<gene>
    <name evidence="2" type="ORF">SAMN06269173_11317</name>
</gene>
<reference evidence="3" key="1">
    <citation type="submission" date="2017-06" db="EMBL/GenBank/DDBJ databases">
        <authorList>
            <person name="Varghese N."/>
            <person name="Submissions S."/>
        </authorList>
    </citation>
    <scope>NUCLEOTIDE SEQUENCE [LARGE SCALE GENOMIC DNA]</scope>
    <source>
        <strain evidence="3">DSM 28041</strain>
    </source>
</reference>
<evidence type="ECO:0000256" key="1">
    <source>
        <dbReference type="SAM" id="Phobius"/>
    </source>
</evidence>
<feature type="transmembrane region" description="Helical" evidence="1">
    <location>
        <begin position="16"/>
        <end position="36"/>
    </location>
</feature>
<dbReference type="Proteomes" id="UP000198310">
    <property type="component" value="Unassembled WGS sequence"/>
</dbReference>
<keyword evidence="1" id="KW-1133">Transmembrane helix</keyword>
<keyword evidence="3" id="KW-1185">Reference proteome</keyword>
<keyword evidence="1" id="KW-0812">Transmembrane</keyword>